<feature type="domain" description="Peptidase S74" evidence="2">
    <location>
        <begin position="501"/>
        <end position="546"/>
    </location>
</feature>
<reference evidence="3" key="1">
    <citation type="journal article" date="2021" name="Proc. Natl. Acad. Sci. U.S.A.">
        <title>A Catalog of Tens of Thousands of Viruses from Human Metagenomes Reveals Hidden Associations with Chronic Diseases.</title>
        <authorList>
            <person name="Tisza M.J."/>
            <person name="Buck C.B."/>
        </authorList>
    </citation>
    <scope>NUCLEOTIDE SEQUENCE</scope>
    <source>
        <strain evidence="3">CtL4h4</strain>
    </source>
</reference>
<evidence type="ECO:0000313" key="3">
    <source>
        <dbReference type="EMBL" id="DAF62019.1"/>
    </source>
</evidence>
<accession>A0A8S5TG63</accession>
<sequence length="590" mass="65099">MHIEDTKLSKNIIKFPDINMSKEDQIAWFGSPLYSLSENDSTNDWLYGGNNTNKWSNISRPAGGIASISNIGIGIPNIGIVGLKGVKLSSDTTGSTPYKSRNGQLFLDFPGMVNDVISDKFTGLNGSIENKVNKIEYNAKVKELSDSIKSKANEFDVTSKYLRRLNADESASDQDIKNAYFGFKTSNDKTSDISVEKDDTDPVFKIDVSHAKSEGLGDNITFTSVLTPNSTIPYPNGVGSVSRYAPGLWWYISNTDGRFGSTEYPLFGFNAENQNICVNGGIQFGINPMRQSGKIVLSYEQSHEDCTLQLPAKNGVLVTIDDLTKSHADTLKMTDANTNILWQDKTLKYATGDLYTVFSASSTGKYAGHVITSIPRDGVAKTNVSDEEPGIGFLTEVMGYNKVESTEDGNKTIPAGVWWSVYPLSKTGQQIREGVEREHRTVGINSKDKVLYTKNGIVIGSTYPNSGTLITSENRTHRNVIKLPLTDGRLATIDDLNSTPSDEKLKHDIKSPEKTTNNIHIKEFIYNDKDEISYGVIAQEVEKAGLGNLVHEKSDGFKGVDYISLLSLMINDLRNEIKDLKNEIKELKRI</sequence>
<name>A0A8S5TG63_9VIRU</name>
<feature type="coiled-coil region" evidence="1">
    <location>
        <begin position="563"/>
        <end position="590"/>
    </location>
</feature>
<evidence type="ECO:0000256" key="1">
    <source>
        <dbReference type="SAM" id="Coils"/>
    </source>
</evidence>
<dbReference type="EMBL" id="BK032819">
    <property type="protein sequence ID" value="DAF62019.1"/>
    <property type="molecule type" value="Genomic_DNA"/>
</dbReference>
<dbReference type="InterPro" id="IPR030392">
    <property type="entry name" value="S74_ICA"/>
</dbReference>
<dbReference type="Pfam" id="PF13884">
    <property type="entry name" value="Peptidase_S74"/>
    <property type="match status" value="1"/>
</dbReference>
<keyword evidence="1" id="KW-0175">Coiled coil</keyword>
<protein>
    <submittedName>
        <fullName evidence="3">Endosialidase chaperone</fullName>
    </submittedName>
</protein>
<organism evidence="3">
    <name type="scientific">Phage sp. ctL4h4</name>
    <dbReference type="NCBI Taxonomy" id="2828005"/>
    <lineage>
        <taxon>Viruses</taxon>
    </lineage>
</organism>
<evidence type="ECO:0000259" key="2">
    <source>
        <dbReference type="Pfam" id="PF13884"/>
    </source>
</evidence>
<proteinExistence type="predicted"/>